<protein>
    <submittedName>
        <fullName evidence="2">Uncharacterized protein</fullName>
    </submittedName>
</protein>
<organism evidence="2 3">
    <name type="scientific">Phialemonium thermophilum</name>
    <dbReference type="NCBI Taxonomy" id="223376"/>
    <lineage>
        <taxon>Eukaryota</taxon>
        <taxon>Fungi</taxon>
        <taxon>Dikarya</taxon>
        <taxon>Ascomycota</taxon>
        <taxon>Pezizomycotina</taxon>
        <taxon>Sordariomycetes</taxon>
        <taxon>Sordariomycetidae</taxon>
        <taxon>Cephalothecales</taxon>
        <taxon>Cephalothecaceae</taxon>
        <taxon>Phialemonium</taxon>
    </lineage>
</organism>
<feature type="compositionally biased region" description="Low complexity" evidence="1">
    <location>
        <begin position="209"/>
        <end position="228"/>
    </location>
</feature>
<sequence>MEPVDLVDPSAPDPVEIRSLRYAQTRYEGGLKRAAHSRRRVTQGQLSRPHPRVGVFLGCGPAARLQRLGLPAGALSTWPSIHFASHRTGSEAAAGGNHPWRQLHVDQPAIGGLAQDEAVATFHAVIARQPRMVGTWGCIYTCVVLVRRLGRSLPFRLESHWKREFPTAPSSRTTQLEQINWGKSRSIEENLHETASKQPARNNPPWIPSTRRNTASATSRRAPSPSFRPGRRSSETSRTCHSSQESTKSPSSA</sequence>
<dbReference type="EMBL" id="JAZHXJ010001955">
    <property type="protein sequence ID" value="KAL1842385.1"/>
    <property type="molecule type" value="Genomic_DNA"/>
</dbReference>
<proteinExistence type="predicted"/>
<evidence type="ECO:0000256" key="1">
    <source>
        <dbReference type="SAM" id="MobiDB-lite"/>
    </source>
</evidence>
<accession>A0ABR3VKF9</accession>
<dbReference type="Proteomes" id="UP001586593">
    <property type="component" value="Unassembled WGS sequence"/>
</dbReference>
<name>A0ABR3VKF9_9PEZI</name>
<evidence type="ECO:0000313" key="3">
    <source>
        <dbReference type="Proteomes" id="UP001586593"/>
    </source>
</evidence>
<feature type="compositionally biased region" description="Polar residues" evidence="1">
    <location>
        <begin position="236"/>
        <end position="253"/>
    </location>
</feature>
<comment type="caution">
    <text evidence="2">The sequence shown here is derived from an EMBL/GenBank/DDBJ whole genome shotgun (WGS) entry which is preliminary data.</text>
</comment>
<keyword evidence="3" id="KW-1185">Reference proteome</keyword>
<evidence type="ECO:0000313" key="2">
    <source>
        <dbReference type="EMBL" id="KAL1842385.1"/>
    </source>
</evidence>
<feature type="region of interest" description="Disordered" evidence="1">
    <location>
        <begin position="192"/>
        <end position="253"/>
    </location>
</feature>
<gene>
    <name evidence="2" type="ORF">VTK73DRAFT_3129</name>
</gene>
<reference evidence="2 3" key="1">
    <citation type="journal article" date="2024" name="Commun. Biol.">
        <title>Comparative genomic analysis of thermophilic fungi reveals convergent evolutionary adaptations and gene losses.</title>
        <authorList>
            <person name="Steindorff A.S."/>
            <person name="Aguilar-Pontes M.V."/>
            <person name="Robinson A.J."/>
            <person name="Andreopoulos B."/>
            <person name="LaButti K."/>
            <person name="Kuo A."/>
            <person name="Mondo S."/>
            <person name="Riley R."/>
            <person name="Otillar R."/>
            <person name="Haridas S."/>
            <person name="Lipzen A."/>
            <person name="Grimwood J."/>
            <person name="Schmutz J."/>
            <person name="Clum A."/>
            <person name="Reid I.D."/>
            <person name="Moisan M.C."/>
            <person name="Butler G."/>
            <person name="Nguyen T.T.M."/>
            <person name="Dewar K."/>
            <person name="Conant G."/>
            <person name="Drula E."/>
            <person name="Henrissat B."/>
            <person name="Hansel C."/>
            <person name="Singer S."/>
            <person name="Hutchinson M.I."/>
            <person name="de Vries R.P."/>
            <person name="Natvig D.O."/>
            <person name="Powell A.J."/>
            <person name="Tsang A."/>
            <person name="Grigoriev I.V."/>
        </authorList>
    </citation>
    <scope>NUCLEOTIDE SEQUENCE [LARGE SCALE GENOMIC DNA]</scope>
    <source>
        <strain evidence="2 3">ATCC 24622</strain>
    </source>
</reference>